<dbReference type="InterPro" id="IPR018333">
    <property type="entry name" value="Squalene_cyclase"/>
</dbReference>
<dbReference type="Pfam" id="PF13243">
    <property type="entry name" value="SQHop_cyclase_C"/>
    <property type="match status" value="2"/>
</dbReference>
<feature type="domain" description="Squalene cyclase C-terminal" evidence="6">
    <location>
        <begin position="463"/>
        <end position="692"/>
    </location>
</feature>
<dbReference type="GO" id="GO:0016866">
    <property type="term" value="F:intramolecular transferase activity"/>
    <property type="evidence" value="ECO:0007669"/>
    <property type="project" value="InterPro"/>
</dbReference>
<evidence type="ECO:0000313" key="9">
    <source>
        <dbReference type="Proteomes" id="UP000001887"/>
    </source>
</evidence>
<keyword evidence="3" id="KW-0677">Repeat</keyword>
<comment type="pathway">
    <text evidence="1">Secondary metabolite biosynthesis; hopanoid biosynthesis.</text>
</comment>
<comment type="similarity">
    <text evidence="2">Belongs to the terpene cyclase/mutase family.</text>
</comment>
<dbReference type="NCBIfam" id="TIGR01787">
    <property type="entry name" value="squalene_cyclas"/>
    <property type="match status" value="1"/>
</dbReference>
<dbReference type="Gene3D" id="1.50.10.20">
    <property type="match status" value="2"/>
</dbReference>
<feature type="domain" description="Squalene cyclase C-terminal" evidence="6">
    <location>
        <begin position="342"/>
        <end position="422"/>
    </location>
</feature>
<protein>
    <submittedName>
        <fullName evidence="8">Squalene-hopene cyclase</fullName>
    </submittedName>
</protein>
<dbReference type="InterPro" id="IPR032696">
    <property type="entry name" value="SQ_cyclase_C"/>
</dbReference>
<proteinExistence type="inferred from homology"/>
<dbReference type="AlphaFoldDB" id="D2QYV8"/>
<accession>D2QYV8</accession>
<dbReference type="SUPFAM" id="SSF48239">
    <property type="entry name" value="Terpenoid cyclases/Protein prenyltransferases"/>
    <property type="match status" value="2"/>
</dbReference>
<dbReference type="InterPro" id="IPR008930">
    <property type="entry name" value="Terpenoid_cyclase/PrenylTrfase"/>
</dbReference>
<dbReference type="UniPathway" id="UPA00337"/>
<dbReference type="GO" id="GO:0016104">
    <property type="term" value="P:triterpenoid biosynthetic process"/>
    <property type="evidence" value="ECO:0007669"/>
    <property type="project" value="InterPro"/>
</dbReference>
<evidence type="ECO:0000313" key="8">
    <source>
        <dbReference type="EMBL" id="ADB16413.1"/>
    </source>
</evidence>
<dbReference type="SFLD" id="SFLDG01016">
    <property type="entry name" value="Prenyltransferase_Like_2"/>
    <property type="match status" value="1"/>
</dbReference>
<dbReference type="PANTHER" id="PTHR11764">
    <property type="entry name" value="TERPENE CYCLASE/MUTASE FAMILY MEMBER"/>
    <property type="match status" value="1"/>
</dbReference>
<organism evidence="8 9">
    <name type="scientific">Pirellula staleyi (strain ATCC 27377 / DSM 6068 / ICPB 4128)</name>
    <name type="common">Pirella staleyi</name>
    <dbReference type="NCBI Taxonomy" id="530564"/>
    <lineage>
        <taxon>Bacteria</taxon>
        <taxon>Pseudomonadati</taxon>
        <taxon>Planctomycetota</taxon>
        <taxon>Planctomycetia</taxon>
        <taxon>Pirellulales</taxon>
        <taxon>Pirellulaceae</taxon>
        <taxon>Pirellula</taxon>
    </lineage>
</organism>
<evidence type="ECO:0000256" key="4">
    <source>
        <dbReference type="ARBA" id="ARBA00023235"/>
    </source>
</evidence>
<dbReference type="HOGENOM" id="CLU_019345_0_0_0"/>
<dbReference type="InterPro" id="IPR032697">
    <property type="entry name" value="SQ_cyclase_N"/>
</dbReference>
<dbReference type="eggNOG" id="COG1657">
    <property type="taxonomic scope" value="Bacteria"/>
</dbReference>
<feature type="domain" description="Squalene cyclase N-terminal" evidence="7">
    <location>
        <begin position="41"/>
        <end position="333"/>
    </location>
</feature>
<evidence type="ECO:0000259" key="6">
    <source>
        <dbReference type="Pfam" id="PF13243"/>
    </source>
</evidence>
<keyword evidence="9" id="KW-1185">Reference proteome</keyword>
<dbReference type="Proteomes" id="UP000001887">
    <property type="component" value="Chromosome"/>
</dbReference>
<dbReference type="PANTHER" id="PTHR11764:SF20">
    <property type="entry name" value="LANOSTEROL SYNTHASE"/>
    <property type="match status" value="1"/>
</dbReference>
<sequence length="724" mass="80552">MSESKPMGVPRPHFRSTMAGGMAGNMSENAAPNDSLDVAILRTSQWLKERQHADGYWCAELEGDTILESEYILLLAWLGKENSTIARKCAAYLVEQQLPAGGWAMYPGGKLEISGSVKAYFALKITGHDPQAEYMQRAVRAIRAAGGADAVNSFTRFYLALLGQISYDNCPAVPPELVLLPEWFPINLSKMSAWSRTIVVPLAIMWAHRPARKLPDEMGIKELMLEHPENWKQTKCPGLENEKGWLSWERFFQTCDATIKGLEQRKWRPLRRRALEAASSWMRTRFAHSDGLGAIFPPIVWSIVALKCLGYSDHSAELIYNFDQLKGLTIEEETTARLQPCLSPVWDTAITLRSLAAAGMAVDAPEASSAMRWLLSKEVTRKGDWASNCDSPPGGWFFEHHNEFYPDIDDSVMVLIAMQEMASLSGCPLERRPLDRIGDTSILPRITQQTSAGFDHSPRWRWMRSAGERALRWVLAMQNRDGGWGAFDKDNDSEFLCRIPFADHNAMIDPSTPDLTGRVLEALAMWNIPQSHPAVQRAILYCRKTQLADGSWFGRWGVNYIYGTWQTLVGLAGIGVPTTEPIIQRGANWLLAHQQASGAWGESCDTYEDPSLAGQGNPTASQTAWAILGLLAAGLVDHPAVARGVNWLVQQQQPDGSWLENEFTGTGFPRVFYLKYHYYPIYFPLLALGQYRAAKSRGTAPRSTASLSGTERPAAASRAGSLVR</sequence>
<dbReference type="Pfam" id="PF13249">
    <property type="entry name" value="SQHop_cyclase_N"/>
    <property type="match status" value="1"/>
</dbReference>
<evidence type="ECO:0000256" key="3">
    <source>
        <dbReference type="ARBA" id="ARBA00022737"/>
    </source>
</evidence>
<dbReference type="InterPro" id="IPR002365">
    <property type="entry name" value="Terpene_synthase_CS"/>
</dbReference>
<dbReference type="KEGG" id="psl:Psta_1738"/>
<dbReference type="STRING" id="530564.Psta_1738"/>
<dbReference type="GO" id="GO:0005811">
    <property type="term" value="C:lipid droplet"/>
    <property type="evidence" value="ECO:0007669"/>
    <property type="project" value="InterPro"/>
</dbReference>
<evidence type="ECO:0000259" key="7">
    <source>
        <dbReference type="Pfam" id="PF13249"/>
    </source>
</evidence>
<keyword evidence="4" id="KW-0413">Isomerase</keyword>
<evidence type="ECO:0000256" key="2">
    <source>
        <dbReference type="ARBA" id="ARBA00009755"/>
    </source>
</evidence>
<name>D2QYV8_PIRSD</name>
<gene>
    <name evidence="8" type="ordered locus">Psta_1738</name>
</gene>
<dbReference type="OrthoDB" id="9758578at2"/>
<reference evidence="8 9" key="1">
    <citation type="journal article" date="2009" name="Stand. Genomic Sci.">
        <title>Complete genome sequence of Pirellula staleyi type strain (ATCC 27377).</title>
        <authorList>
            <person name="Clum A."/>
            <person name="Tindall B.J."/>
            <person name="Sikorski J."/>
            <person name="Ivanova N."/>
            <person name="Mavrommatis K."/>
            <person name="Lucas S."/>
            <person name="Glavina del Rio T."/>
            <person name="Nolan M."/>
            <person name="Chen F."/>
            <person name="Tice H."/>
            <person name="Pitluck S."/>
            <person name="Cheng J.F."/>
            <person name="Chertkov O."/>
            <person name="Brettin T."/>
            <person name="Han C."/>
            <person name="Detter J.C."/>
            <person name="Kuske C."/>
            <person name="Bruce D."/>
            <person name="Goodwin L."/>
            <person name="Ovchinikova G."/>
            <person name="Pati A."/>
            <person name="Mikhailova N."/>
            <person name="Chen A."/>
            <person name="Palaniappan K."/>
            <person name="Land M."/>
            <person name="Hauser L."/>
            <person name="Chang Y.J."/>
            <person name="Jeffries C.D."/>
            <person name="Chain P."/>
            <person name="Rohde M."/>
            <person name="Goker M."/>
            <person name="Bristow J."/>
            <person name="Eisen J.A."/>
            <person name="Markowitz V."/>
            <person name="Hugenholtz P."/>
            <person name="Kyrpides N.C."/>
            <person name="Klenk H.P."/>
            <person name="Lapidus A."/>
        </authorList>
    </citation>
    <scope>NUCLEOTIDE SEQUENCE [LARGE SCALE GENOMIC DNA]</scope>
    <source>
        <strain evidence="9">ATCC 27377 / DSM 6068 / ICPB 4128</strain>
    </source>
</reference>
<feature type="region of interest" description="Disordered" evidence="5">
    <location>
        <begin position="700"/>
        <end position="724"/>
    </location>
</feature>
<dbReference type="EMBL" id="CP001848">
    <property type="protein sequence ID" value="ADB16413.1"/>
    <property type="molecule type" value="Genomic_DNA"/>
</dbReference>
<evidence type="ECO:0000256" key="1">
    <source>
        <dbReference type="ARBA" id="ARBA00004999"/>
    </source>
</evidence>
<dbReference type="PROSITE" id="PS01074">
    <property type="entry name" value="TERPENE_SYNTHASES"/>
    <property type="match status" value="1"/>
</dbReference>
<evidence type="ECO:0000256" key="5">
    <source>
        <dbReference type="SAM" id="MobiDB-lite"/>
    </source>
</evidence>